<dbReference type="AlphaFoldDB" id="A0A5P1EXV1"/>
<dbReference type="EMBL" id="CM007384">
    <property type="protein sequence ID" value="ONK70684.1"/>
    <property type="molecule type" value="Genomic_DNA"/>
</dbReference>
<sequence length="83" mass="9762">MNEREKEMWRYLCTKDPWYDVDTSYPYITPLKNGAHQPQGYDVPQHGQDVYTSLPRIIGPRYVESNRIQEQPLQCISRSGTTN</sequence>
<name>A0A5P1EXV1_ASPOF</name>
<accession>A0A5P1EXV1</accession>
<dbReference type="Proteomes" id="UP000243459">
    <property type="component" value="Chromosome 4"/>
</dbReference>
<keyword evidence="2" id="KW-1185">Reference proteome</keyword>
<organism evidence="1 2">
    <name type="scientific">Asparagus officinalis</name>
    <name type="common">Garden asparagus</name>
    <dbReference type="NCBI Taxonomy" id="4686"/>
    <lineage>
        <taxon>Eukaryota</taxon>
        <taxon>Viridiplantae</taxon>
        <taxon>Streptophyta</taxon>
        <taxon>Embryophyta</taxon>
        <taxon>Tracheophyta</taxon>
        <taxon>Spermatophyta</taxon>
        <taxon>Magnoliopsida</taxon>
        <taxon>Liliopsida</taxon>
        <taxon>Asparagales</taxon>
        <taxon>Asparagaceae</taxon>
        <taxon>Asparagoideae</taxon>
        <taxon>Asparagus</taxon>
    </lineage>
</organism>
<proteinExistence type="predicted"/>
<evidence type="ECO:0000313" key="1">
    <source>
        <dbReference type="EMBL" id="ONK70684.1"/>
    </source>
</evidence>
<gene>
    <name evidence="1" type="ORF">A4U43_C04F450</name>
</gene>
<protein>
    <submittedName>
        <fullName evidence="1">Uncharacterized protein</fullName>
    </submittedName>
</protein>
<dbReference type="Gramene" id="ONK70684">
    <property type="protein sequence ID" value="ONK70684"/>
    <property type="gene ID" value="A4U43_C04F450"/>
</dbReference>
<reference evidence="2" key="1">
    <citation type="journal article" date="2017" name="Nat. Commun.">
        <title>The asparagus genome sheds light on the origin and evolution of a young Y chromosome.</title>
        <authorList>
            <person name="Harkess A."/>
            <person name="Zhou J."/>
            <person name="Xu C."/>
            <person name="Bowers J.E."/>
            <person name="Van der Hulst R."/>
            <person name="Ayyampalayam S."/>
            <person name="Mercati F."/>
            <person name="Riccardi P."/>
            <person name="McKain M.R."/>
            <person name="Kakrana A."/>
            <person name="Tang H."/>
            <person name="Ray J."/>
            <person name="Groenendijk J."/>
            <person name="Arikit S."/>
            <person name="Mathioni S.M."/>
            <person name="Nakano M."/>
            <person name="Shan H."/>
            <person name="Telgmann-Rauber A."/>
            <person name="Kanno A."/>
            <person name="Yue Z."/>
            <person name="Chen H."/>
            <person name="Li W."/>
            <person name="Chen Y."/>
            <person name="Xu X."/>
            <person name="Zhang Y."/>
            <person name="Luo S."/>
            <person name="Chen H."/>
            <person name="Gao J."/>
            <person name="Mao Z."/>
            <person name="Pires J.C."/>
            <person name="Luo M."/>
            <person name="Kudrna D."/>
            <person name="Wing R.A."/>
            <person name="Meyers B.C."/>
            <person name="Yi K."/>
            <person name="Kong H."/>
            <person name="Lavrijsen P."/>
            <person name="Sunseri F."/>
            <person name="Falavigna A."/>
            <person name="Ye Y."/>
            <person name="Leebens-Mack J.H."/>
            <person name="Chen G."/>
        </authorList>
    </citation>
    <scope>NUCLEOTIDE SEQUENCE [LARGE SCALE GENOMIC DNA]</scope>
    <source>
        <strain evidence="2">cv. DH0086</strain>
    </source>
</reference>
<evidence type="ECO:0000313" key="2">
    <source>
        <dbReference type="Proteomes" id="UP000243459"/>
    </source>
</evidence>